<dbReference type="AlphaFoldDB" id="A0A0B3W0K2"/>
<gene>
    <name evidence="2" type="ORF">QX51_17225</name>
</gene>
<accession>A0A0B3W0K2</accession>
<reference evidence="2 3" key="1">
    <citation type="submission" date="2014-12" db="EMBL/GenBank/DDBJ databases">
        <title>Draft genome sequence of Terrisporobacter sp. 08-306576, isolated from the blood culture of a bacteremia patient.</title>
        <authorList>
            <person name="Lund L.C."/>
            <person name="Sydenham T.V."/>
            <person name="Hogh S.V."/>
            <person name="Skov M.N."/>
            <person name="Kemp M."/>
            <person name="Justesen U.S."/>
        </authorList>
    </citation>
    <scope>NUCLEOTIDE SEQUENCE [LARGE SCALE GENOMIC DNA]</scope>
    <source>
        <strain evidence="2 3">08-306576</strain>
    </source>
</reference>
<sequence>MQEVIRIYTILSFFIYIILCCVVYMLGQDILDKRNEKKIKKLSETFGVEIKRQIEVLKLNNKLSKMDIDYIKSNIGSRNY</sequence>
<dbReference type="RefSeq" id="WP_039681139.1">
    <property type="nucleotide sequence ID" value="NZ_JWHR01000144.1"/>
</dbReference>
<dbReference type="EMBL" id="JWHR01000144">
    <property type="protein sequence ID" value="KHS55807.1"/>
    <property type="molecule type" value="Genomic_DNA"/>
</dbReference>
<keyword evidence="1" id="KW-1133">Transmembrane helix</keyword>
<keyword evidence="1" id="KW-0472">Membrane</keyword>
<evidence type="ECO:0000313" key="3">
    <source>
        <dbReference type="Proteomes" id="UP000031189"/>
    </source>
</evidence>
<feature type="non-terminal residue" evidence="2">
    <location>
        <position position="80"/>
    </location>
</feature>
<name>A0A0B3W0K2_9FIRM</name>
<proteinExistence type="predicted"/>
<feature type="transmembrane region" description="Helical" evidence="1">
    <location>
        <begin position="6"/>
        <end position="27"/>
    </location>
</feature>
<keyword evidence="3" id="KW-1185">Reference proteome</keyword>
<keyword evidence="1" id="KW-0812">Transmembrane</keyword>
<dbReference type="Proteomes" id="UP000031189">
    <property type="component" value="Unassembled WGS sequence"/>
</dbReference>
<dbReference type="STRING" id="1577792.QX51_17225"/>
<evidence type="ECO:0000256" key="1">
    <source>
        <dbReference type="SAM" id="Phobius"/>
    </source>
</evidence>
<comment type="caution">
    <text evidence="2">The sequence shown here is derived from an EMBL/GenBank/DDBJ whole genome shotgun (WGS) entry which is preliminary data.</text>
</comment>
<organism evidence="2 3">
    <name type="scientific">Terrisporobacter othiniensis</name>
    <dbReference type="NCBI Taxonomy" id="1577792"/>
    <lineage>
        <taxon>Bacteria</taxon>
        <taxon>Bacillati</taxon>
        <taxon>Bacillota</taxon>
        <taxon>Clostridia</taxon>
        <taxon>Peptostreptococcales</taxon>
        <taxon>Peptostreptococcaceae</taxon>
        <taxon>Terrisporobacter</taxon>
    </lineage>
</organism>
<protein>
    <submittedName>
        <fullName evidence="2">Uncharacterized protein</fullName>
    </submittedName>
</protein>
<evidence type="ECO:0000313" key="2">
    <source>
        <dbReference type="EMBL" id="KHS55807.1"/>
    </source>
</evidence>